<proteinExistence type="predicted"/>
<dbReference type="EMBL" id="LM676425">
    <property type="protein sequence ID" value="CEP26891.1"/>
    <property type="molecule type" value="Genomic_DNA"/>
</dbReference>
<evidence type="ECO:0008006" key="3">
    <source>
        <dbReference type="Google" id="ProtNLM"/>
    </source>
</evidence>
<feature type="transmembrane region" description="Helical" evidence="1">
    <location>
        <begin position="43"/>
        <end position="65"/>
    </location>
</feature>
<sequence>MNPSVNSAWLRSMTRRGLLFAMVCAVPAGVVNGIVGGLESVIGWLLAVGLVGLYFIAGVVGDALAVRRADAFGMTMLLAGFLVRAAAVALVLWLLASHGLLAGANRGNGFVWTVLAMVIGWTAGLVDAHRRARLPIYASVGRETP</sequence>
<gene>
    <name evidence="2" type="ORF">PFCIRM138_10470</name>
</gene>
<accession>A0A0B7NVV6</accession>
<dbReference type="PATRIC" id="fig|66712.6.peg.1165"/>
<evidence type="ECO:0000313" key="2">
    <source>
        <dbReference type="EMBL" id="CEP26891.1"/>
    </source>
</evidence>
<protein>
    <recommendedName>
        <fullName evidence="3">ATP synthase protein I</fullName>
    </recommendedName>
</protein>
<keyword evidence="1" id="KW-0472">Membrane</keyword>
<name>A0A0B7NVV6_PROFF</name>
<dbReference type="AlphaFoldDB" id="A0A0B7NVV6"/>
<dbReference type="RefSeq" id="WP_013160944.1">
    <property type="nucleotide sequence ID" value="NZ_HG975478.1"/>
</dbReference>
<organism evidence="2">
    <name type="scientific">Propionibacterium freudenreichii subsp. freudenreichii</name>
    <dbReference type="NCBI Taxonomy" id="66712"/>
    <lineage>
        <taxon>Bacteria</taxon>
        <taxon>Bacillati</taxon>
        <taxon>Actinomycetota</taxon>
        <taxon>Actinomycetes</taxon>
        <taxon>Propionibacteriales</taxon>
        <taxon>Propionibacteriaceae</taxon>
        <taxon>Propionibacterium</taxon>
    </lineage>
</organism>
<dbReference type="GeneID" id="61222278"/>
<keyword evidence="1" id="KW-0812">Transmembrane</keyword>
<dbReference type="KEGG" id="pfre:RM25_1136"/>
<evidence type="ECO:0000256" key="1">
    <source>
        <dbReference type="SAM" id="Phobius"/>
    </source>
</evidence>
<reference evidence="2" key="1">
    <citation type="submission" date="2014-08" db="EMBL/GenBank/DDBJ databases">
        <authorList>
            <person name="Falentin Helene"/>
        </authorList>
    </citation>
    <scope>NUCLEOTIDE SEQUENCE</scope>
</reference>
<feature type="transmembrane region" description="Helical" evidence="1">
    <location>
        <begin position="77"/>
        <end position="97"/>
    </location>
</feature>
<keyword evidence="1" id="KW-1133">Transmembrane helix</keyword>
<feature type="transmembrane region" description="Helical" evidence="1">
    <location>
        <begin position="109"/>
        <end position="126"/>
    </location>
</feature>